<accession>A0A2P5F0R1</accession>
<organism evidence="1 2">
    <name type="scientific">Trema orientale</name>
    <name type="common">Charcoal tree</name>
    <name type="synonym">Celtis orientalis</name>
    <dbReference type="NCBI Taxonomy" id="63057"/>
    <lineage>
        <taxon>Eukaryota</taxon>
        <taxon>Viridiplantae</taxon>
        <taxon>Streptophyta</taxon>
        <taxon>Embryophyta</taxon>
        <taxon>Tracheophyta</taxon>
        <taxon>Spermatophyta</taxon>
        <taxon>Magnoliopsida</taxon>
        <taxon>eudicotyledons</taxon>
        <taxon>Gunneridae</taxon>
        <taxon>Pentapetalae</taxon>
        <taxon>rosids</taxon>
        <taxon>fabids</taxon>
        <taxon>Rosales</taxon>
        <taxon>Cannabaceae</taxon>
        <taxon>Trema</taxon>
    </lineage>
</organism>
<proteinExistence type="predicted"/>
<evidence type="ECO:0000313" key="1">
    <source>
        <dbReference type="EMBL" id="PON91383.1"/>
    </source>
</evidence>
<protein>
    <submittedName>
        <fullName evidence="1">Uncharacterized protein</fullName>
    </submittedName>
</protein>
<evidence type="ECO:0000313" key="2">
    <source>
        <dbReference type="Proteomes" id="UP000237000"/>
    </source>
</evidence>
<name>A0A2P5F0R1_TREOI</name>
<reference evidence="2" key="1">
    <citation type="submission" date="2016-06" db="EMBL/GenBank/DDBJ databases">
        <title>Parallel loss of symbiosis genes in relatives of nitrogen-fixing non-legume Parasponia.</title>
        <authorList>
            <person name="Van Velzen R."/>
            <person name="Holmer R."/>
            <person name="Bu F."/>
            <person name="Rutten L."/>
            <person name="Van Zeijl A."/>
            <person name="Liu W."/>
            <person name="Santuari L."/>
            <person name="Cao Q."/>
            <person name="Sharma T."/>
            <person name="Shen D."/>
            <person name="Roswanjaya Y."/>
            <person name="Wardhani T."/>
            <person name="Kalhor M.S."/>
            <person name="Jansen J."/>
            <person name="Van den Hoogen J."/>
            <person name="Gungor B."/>
            <person name="Hartog M."/>
            <person name="Hontelez J."/>
            <person name="Verver J."/>
            <person name="Yang W.-C."/>
            <person name="Schijlen E."/>
            <person name="Repin R."/>
            <person name="Schilthuizen M."/>
            <person name="Schranz E."/>
            <person name="Heidstra R."/>
            <person name="Miyata K."/>
            <person name="Fedorova E."/>
            <person name="Kohlen W."/>
            <person name="Bisseling T."/>
            <person name="Smit S."/>
            <person name="Geurts R."/>
        </authorList>
    </citation>
    <scope>NUCLEOTIDE SEQUENCE [LARGE SCALE GENOMIC DNA]</scope>
    <source>
        <strain evidence="2">cv. RG33-2</strain>
    </source>
</reference>
<dbReference type="AlphaFoldDB" id="A0A2P5F0R1"/>
<dbReference type="Proteomes" id="UP000237000">
    <property type="component" value="Unassembled WGS sequence"/>
</dbReference>
<comment type="caution">
    <text evidence="1">The sequence shown here is derived from an EMBL/GenBank/DDBJ whole genome shotgun (WGS) entry which is preliminary data.</text>
</comment>
<dbReference type="InParanoid" id="A0A2P5F0R1"/>
<keyword evidence="2" id="KW-1185">Reference proteome</keyword>
<feature type="non-terminal residue" evidence="1">
    <location>
        <position position="1"/>
    </location>
</feature>
<gene>
    <name evidence="1" type="ORF">TorRG33x02_129460</name>
</gene>
<sequence length="70" mass="8279">VVLITSTNSKETSHINEEITLRTRNLLHTHNPLSFQIIHHKFVTAQVEENLMDTPQVRKRHRKFERTGHI</sequence>
<dbReference type="EMBL" id="JXTC01000075">
    <property type="protein sequence ID" value="PON91383.1"/>
    <property type="molecule type" value="Genomic_DNA"/>
</dbReference>